<comment type="caution">
    <text evidence="1">The sequence shown here is derived from an EMBL/GenBank/DDBJ whole genome shotgun (WGS) entry which is preliminary data.</text>
</comment>
<organism evidence="1 2">
    <name type="scientific">Fodinibius salinus</name>
    <dbReference type="NCBI Taxonomy" id="860790"/>
    <lineage>
        <taxon>Bacteria</taxon>
        <taxon>Pseudomonadati</taxon>
        <taxon>Balneolota</taxon>
        <taxon>Balneolia</taxon>
        <taxon>Balneolales</taxon>
        <taxon>Balneolaceae</taxon>
        <taxon>Fodinibius</taxon>
    </lineage>
</organism>
<sequence>MNQALLPGFLLIQKSNTDYEKIRYNNYYINFSINRVL</sequence>
<proteinExistence type="predicted"/>
<dbReference type="EMBL" id="VNHY01000001">
    <property type="protein sequence ID" value="TYP95351.1"/>
    <property type="molecule type" value="Genomic_DNA"/>
</dbReference>
<evidence type="ECO:0000313" key="2">
    <source>
        <dbReference type="Proteomes" id="UP000324595"/>
    </source>
</evidence>
<dbReference type="AlphaFoldDB" id="A0A5D3YS36"/>
<reference evidence="1 2" key="1">
    <citation type="submission" date="2019-07" db="EMBL/GenBank/DDBJ databases">
        <title>Genomic Encyclopedia of Archaeal and Bacterial Type Strains, Phase II (KMG-II): from individual species to whole genera.</title>
        <authorList>
            <person name="Goeker M."/>
        </authorList>
    </citation>
    <scope>NUCLEOTIDE SEQUENCE [LARGE SCALE GENOMIC DNA]</scope>
    <source>
        <strain evidence="1 2">DSM 21935</strain>
    </source>
</reference>
<accession>A0A5D3YS36</accession>
<protein>
    <submittedName>
        <fullName evidence="1">Uncharacterized protein</fullName>
    </submittedName>
</protein>
<evidence type="ECO:0000313" key="1">
    <source>
        <dbReference type="EMBL" id="TYP95351.1"/>
    </source>
</evidence>
<dbReference type="Proteomes" id="UP000324595">
    <property type="component" value="Unassembled WGS sequence"/>
</dbReference>
<gene>
    <name evidence="1" type="ORF">LX73_0651</name>
</gene>
<keyword evidence="2" id="KW-1185">Reference proteome</keyword>
<name>A0A5D3YS36_9BACT</name>